<dbReference type="InterPro" id="IPR019734">
    <property type="entry name" value="TPR_rpt"/>
</dbReference>
<evidence type="ECO:0000256" key="3">
    <source>
        <dbReference type="ARBA" id="ARBA00022777"/>
    </source>
</evidence>
<dbReference type="InterPro" id="IPR011009">
    <property type="entry name" value="Kinase-like_dom_sf"/>
</dbReference>
<evidence type="ECO:0000256" key="2">
    <source>
        <dbReference type="ARBA" id="ARBA00022741"/>
    </source>
</evidence>
<dbReference type="OrthoDB" id="9783151at2"/>
<keyword evidence="3 8" id="KW-0418">Kinase</keyword>
<gene>
    <name evidence="8" type="ORF">DFR29_102247</name>
</gene>
<dbReference type="SMART" id="SM00220">
    <property type="entry name" value="S_TKc"/>
    <property type="match status" value="1"/>
</dbReference>
<dbReference type="PROSITE" id="PS00108">
    <property type="entry name" value="PROTEIN_KINASE_ST"/>
    <property type="match status" value="1"/>
</dbReference>
<dbReference type="AlphaFoldDB" id="A0A4R6Z740"/>
<dbReference type="SUPFAM" id="SSF56112">
    <property type="entry name" value="Protein kinase-like (PK-like)"/>
    <property type="match status" value="1"/>
</dbReference>
<feature type="binding site" evidence="5">
    <location>
        <position position="126"/>
    </location>
    <ligand>
        <name>ATP</name>
        <dbReference type="ChEBI" id="CHEBI:30616"/>
    </ligand>
</feature>
<comment type="caution">
    <text evidence="8">The sequence shown here is derived from an EMBL/GenBank/DDBJ whole genome shotgun (WGS) entry which is preliminary data.</text>
</comment>
<name>A0A4R6Z740_9GAMM</name>
<evidence type="ECO:0000313" key="9">
    <source>
        <dbReference type="Proteomes" id="UP000295293"/>
    </source>
</evidence>
<keyword evidence="6" id="KW-1133">Transmembrane helix</keyword>
<evidence type="ECO:0000256" key="6">
    <source>
        <dbReference type="SAM" id="Phobius"/>
    </source>
</evidence>
<dbReference type="Proteomes" id="UP000295293">
    <property type="component" value="Unassembled WGS sequence"/>
</dbReference>
<protein>
    <submittedName>
        <fullName evidence="8">Serine/threonine-protein kinase</fullName>
    </submittedName>
</protein>
<keyword evidence="6" id="KW-0472">Membrane</keyword>
<feature type="transmembrane region" description="Helical" evidence="6">
    <location>
        <begin position="403"/>
        <end position="426"/>
    </location>
</feature>
<dbReference type="PANTHER" id="PTHR43289:SF34">
    <property type="entry name" value="SERINE_THREONINE-PROTEIN KINASE YBDM-RELATED"/>
    <property type="match status" value="1"/>
</dbReference>
<dbReference type="SMART" id="SM00028">
    <property type="entry name" value="TPR"/>
    <property type="match status" value="3"/>
</dbReference>
<dbReference type="GO" id="GO:0004674">
    <property type="term" value="F:protein serine/threonine kinase activity"/>
    <property type="evidence" value="ECO:0007669"/>
    <property type="project" value="TreeGrafter"/>
</dbReference>
<dbReference type="PANTHER" id="PTHR43289">
    <property type="entry name" value="MITOGEN-ACTIVATED PROTEIN KINASE KINASE KINASE 20-RELATED"/>
    <property type="match status" value="1"/>
</dbReference>
<dbReference type="Gene3D" id="1.25.40.10">
    <property type="entry name" value="Tetratricopeptide repeat domain"/>
    <property type="match status" value="1"/>
</dbReference>
<accession>A0A4R6Z740</accession>
<dbReference type="InterPro" id="IPR008271">
    <property type="entry name" value="Ser/Thr_kinase_AS"/>
</dbReference>
<keyword evidence="6" id="KW-0812">Transmembrane</keyword>
<dbReference type="Gene3D" id="3.30.200.20">
    <property type="entry name" value="Phosphorylase Kinase, domain 1"/>
    <property type="match status" value="1"/>
</dbReference>
<dbReference type="RefSeq" id="WP_133817303.1">
    <property type="nucleotide sequence ID" value="NZ_SNZH01000002.1"/>
</dbReference>
<evidence type="ECO:0000259" key="7">
    <source>
        <dbReference type="PROSITE" id="PS50011"/>
    </source>
</evidence>
<dbReference type="SUPFAM" id="SSF48452">
    <property type="entry name" value="TPR-like"/>
    <property type="match status" value="1"/>
</dbReference>
<dbReference type="Pfam" id="PF13424">
    <property type="entry name" value="TPR_12"/>
    <property type="match status" value="1"/>
</dbReference>
<keyword evidence="2 5" id="KW-0547">Nucleotide-binding</keyword>
<dbReference type="Gene3D" id="1.10.510.10">
    <property type="entry name" value="Transferase(Phosphotransferase) domain 1"/>
    <property type="match status" value="1"/>
</dbReference>
<keyword evidence="1" id="KW-0808">Transferase</keyword>
<keyword evidence="9" id="KW-1185">Reference proteome</keyword>
<sequence>MDAQRWRLARELFEVVVDFPPAQWQAELLLQCPHDASLREEVLQLLQADAAATRGTGMIERAPDIVAELAQQLTGPAMAAPGAAGVASGQRLGAFRLLREIGKGGMGAVWLAERADGQFQQQVAIKLIRGGWDAAETQARFLAERQILASLQHPNIAYLVDGGVGDDGRPWLALEYVAGKDLRQWCDTQQLDLRQRLALFLTVCEAVQHAHQRLVVHRDLKPSNILVSDSGVVKLLDFGIAKLLDTQSAAVSATRLFTPEYAAPEQVRGETVTTAVDIYALGLVLYELLSGQRPYKVENSTPAAYERAVLDQEPTRPSLIATRDSAQAVQIAANRHLTPARLKRELRGDLDAIVLKALRKQPAQRYASVGELMADVERHLAQQPVLARRGNWRYHAARFLQRNAVAVLLAVVAAAALLAGLGVALWQAQLARSERDTARQALGFMTTLFDNADPAKQKGEALSVRDLLDAGVRDIRTALPRQENARAQLLLTMASAYLGLQQLAPAAPLIEETLAIARRRGDNVLEAGALTQQCRLLDLGNESEKCPALLDRAESLLDPHEADQARLIAYGLALRVYGLQLENRYADMAAAMRRGLALLDDSPEHRFLRVELSGHLAFALNALDRPAEAEAVLRPLLAQLRKDNAAERVLLPDTLGTLAGIVAAQGRSEESIALQREAVAVMESLYGKDNPAISQQLNGLARALNGAGRSAEALPLMERTVALDRSRGQDVNPELASGLCNLGVLRLQLGQEAAALVALDEAVSVAARSDIVMELGRSLLWRASLHLLAGRQAQAGADAHRAAEVLAPTYKPDSDLMLRIRSVALATRWQAQGRAAATPESCAEAAAIATGFAAAAQKSADAHFATFLQSLCGSGMPQQADAARASLVAALPRGEQDFRVRLADSLVAAWRGERKHAAH</sequence>
<dbReference type="Pfam" id="PF00069">
    <property type="entry name" value="Pkinase"/>
    <property type="match status" value="1"/>
</dbReference>
<evidence type="ECO:0000256" key="5">
    <source>
        <dbReference type="PROSITE-ProRule" id="PRU10141"/>
    </source>
</evidence>
<dbReference type="GO" id="GO:0005524">
    <property type="term" value="F:ATP binding"/>
    <property type="evidence" value="ECO:0007669"/>
    <property type="project" value="UniProtKB-UniRule"/>
</dbReference>
<dbReference type="EMBL" id="SNZH01000002">
    <property type="protein sequence ID" value="TDR47587.1"/>
    <property type="molecule type" value="Genomic_DNA"/>
</dbReference>
<keyword evidence="4 5" id="KW-0067">ATP-binding</keyword>
<dbReference type="CDD" id="cd14014">
    <property type="entry name" value="STKc_PknB_like"/>
    <property type="match status" value="1"/>
</dbReference>
<feature type="domain" description="Protein kinase" evidence="7">
    <location>
        <begin position="95"/>
        <end position="386"/>
    </location>
</feature>
<dbReference type="PROSITE" id="PS50011">
    <property type="entry name" value="PROTEIN_KINASE_DOM"/>
    <property type="match status" value="1"/>
</dbReference>
<dbReference type="InterPro" id="IPR000719">
    <property type="entry name" value="Prot_kinase_dom"/>
</dbReference>
<dbReference type="PROSITE" id="PS00107">
    <property type="entry name" value="PROTEIN_KINASE_ATP"/>
    <property type="match status" value="1"/>
</dbReference>
<evidence type="ECO:0000256" key="4">
    <source>
        <dbReference type="ARBA" id="ARBA00022840"/>
    </source>
</evidence>
<dbReference type="InterPro" id="IPR011990">
    <property type="entry name" value="TPR-like_helical_dom_sf"/>
</dbReference>
<organism evidence="8 9">
    <name type="scientific">Tahibacter aquaticus</name>
    <dbReference type="NCBI Taxonomy" id="520092"/>
    <lineage>
        <taxon>Bacteria</taxon>
        <taxon>Pseudomonadati</taxon>
        <taxon>Pseudomonadota</taxon>
        <taxon>Gammaproteobacteria</taxon>
        <taxon>Lysobacterales</taxon>
        <taxon>Rhodanobacteraceae</taxon>
        <taxon>Tahibacter</taxon>
    </lineage>
</organism>
<reference evidence="8 9" key="1">
    <citation type="submission" date="2019-03" db="EMBL/GenBank/DDBJ databases">
        <title>Genomic Encyclopedia of Type Strains, Phase IV (KMG-IV): sequencing the most valuable type-strain genomes for metagenomic binning, comparative biology and taxonomic classification.</title>
        <authorList>
            <person name="Goeker M."/>
        </authorList>
    </citation>
    <scope>NUCLEOTIDE SEQUENCE [LARGE SCALE GENOMIC DNA]</scope>
    <source>
        <strain evidence="8 9">DSM 21667</strain>
    </source>
</reference>
<evidence type="ECO:0000313" key="8">
    <source>
        <dbReference type="EMBL" id="TDR47587.1"/>
    </source>
</evidence>
<proteinExistence type="predicted"/>
<dbReference type="InterPro" id="IPR017441">
    <property type="entry name" value="Protein_kinase_ATP_BS"/>
</dbReference>
<evidence type="ECO:0000256" key="1">
    <source>
        <dbReference type="ARBA" id="ARBA00022679"/>
    </source>
</evidence>